<reference evidence="2 3" key="1">
    <citation type="submission" date="2013-03" db="EMBL/GenBank/DDBJ databases">
        <title>The Genome Sequence of Phialophora europaea CBS 101466.</title>
        <authorList>
            <consortium name="The Broad Institute Genomics Platform"/>
            <person name="Cuomo C."/>
            <person name="de Hoog S."/>
            <person name="Gorbushina A."/>
            <person name="Walker B."/>
            <person name="Young S.K."/>
            <person name="Zeng Q."/>
            <person name="Gargeya S."/>
            <person name="Fitzgerald M."/>
            <person name="Haas B."/>
            <person name="Abouelleil A."/>
            <person name="Allen A.W."/>
            <person name="Alvarado L."/>
            <person name="Arachchi H.M."/>
            <person name="Berlin A.M."/>
            <person name="Chapman S.B."/>
            <person name="Gainer-Dewar J."/>
            <person name="Goldberg J."/>
            <person name="Griggs A."/>
            <person name="Gujja S."/>
            <person name="Hansen M."/>
            <person name="Howarth C."/>
            <person name="Imamovic A."/>
            <person name="Ireland A."/>
            <person name="Larimer J."/>
            <person name="McCowan C."/>
            <person name="Murphy C."/>
            <person name="Pearson M."/>
            <person name="Poon T.W."/>
            <person name="Priest M."/>
            <person name="Roberts A."/>
            <person name="Saif S."/>
            <person name="Shea T."/>
            <person name="Sisk P."/>
            <person name="Sykes S."/>
            <person name="Wortman J."/>
            <person name="Nusbaum C."/>
            <person name="Birren B."/>
        </authorList>
    </citation>
    <scope>NUCLEOTIDE SEQUENCE [LARGE SCALE GENOMIC DNA]</scope>
    <source>
        <strain evidence="2 3">CBS 101466</strain>
    </source>
</reference>
<dbReference type="HOGENOM" id="CLU_384489_0_0_1"/>
<dbReference type="eggNOG" id="ENOG502TJ02">
    <property type="taxonomic scope" value="Eukaryota"/>
</dbReference>
<keyword evidence="3" id="KW-1185">Reference proteome</keyword>
<proteinExistence type="predicted"/>
<dbReference type="RefSeq" id="XP_008712491.1">
    <property type="nucleotide sequence ID" value="XM_008714269.1"/>
</dbReference>
<dbReference type="VEuPathDB" id="FungiDB:HMPREF1541_09596"/>
<evidence type="ECO:0000313" key="3">
    <source>
        <dbReference type="Proteomes" id="UP000030752"/>
    </source>
</evidence>
<keyword evidence="1" id="KW-1133">Transmembrane helix</keyword>
<dbReference type="GeneID" id="19976935"/>
<keyword evidence="1" id="KW-0812">Transmembrane</keyword>
<keyword evidence="1" id="KW-0472">Membrane</keyword>
<dbReference type="InParanoid" id="W2SCK1"/>
<protein>
    <submittedName>
        <fullName evidence="2">Uncharacterized protein</fullName>
    </submittedName>
</protein>
<gene>
    <name evidence="2" type="ORF">HMPREF1541_09596</name>
</gene>
<evidence type="ECO:0000256" key="1">
    <source>
        <dbReference type="SAM" id="Phobius"/>
    </source>
</evidence>
<dbReference type="EMBL" id="KB822712">
    <property type="protein sequence ID" value="ETN45763.1"/>
    <property type="molecule type" value="Genomic_DNA"/>
</dbReference>
<feature type="transmembrane region" description="Helical" evidence="1">
    <location>
        <begin position="62"/>
        <end position="84"/>
    </location>
</feature>
<sequence length="719" mass="77726">MQPLSRSVSPSPSRLSISSFQNHVQSLGLGDHSSIHLASSNKPLAPTGAAQRYQFRFYFARAIANTLGPLAVVTVYLFIVFEYLEREEQNGVIPNRVVSANALFFTWIILSIFSLEWARSALAGFEAAALMKPRLAPSNALQLMWHTDRDWGQIGGWWRAMLCTIKYLGDKTSRRGYSGIGPNRTWDGPAGLWWYLGCSSFLFYAAVPLSGLSMNPADSLELGNQPVVILGANETTFGSRANSEVADAAMSGWRLGGVATPETPTVFYAPAESPNVSGLYYDDAIQAIYQYDLSGTSMKSRNITFFSGPRVSNRVHGVAWGLLTTTSCTPVNIYTGLELMNISSYANWSIPGITSRLFNGSALLTGSSSYSQYGSSPGVYFQDDGFGVNFTYLIASDHDIIGLGNPDYNNASTLPINGAFEIALWQSNLEGYPVDPAFTNLTRSPLVETSDNQTGYGVRCTLSTDVGTAQLSPSSHTFSAFTSKPANFTPALSATFAAAVPLFEYAGGYALQTVILSALTGIVPGYIGAPSCLPKNISPSVDTTCNVFYSANLATGGNPVQQTVDSGAVLMRQPTIPPERLTLAMYKMVGEAAASVMAVGAGEWQGDLRGLRPASDLQVGFVPWQVVVAMLGLWAVLTVVPQLWVFGERRWAATLTGEELVRFGVQLGRQGRDVGEAWREVPGLVGDLRPQEEVGEVGFSRYRAKARGREYVTSMERDC</sequence>
<feature type="transmembrane region" description="Helical" evidence="1">
    <location>
        <begin position="96"/>
        <end position="115"/>
    </location>
</feature>
<feature type="transmembrane region" description="Helical" evidence="1">
    <location>
        <begin position="621"/>
        <end position="640"/>
    </location>
</feature>
<dbReference type="Proteomes" id="UP000030752">
    <property type="component" value="Unassembled WGS sequence"/>
</dbReference>
<dbReference type="OrthoDB" id="5287717at2759"/>
<dbReference type="AlphaFoldDB" id="W2SCK1"/>
<organism evidence="2 3">
    <name type="scientific">Cyphellophora europaea (strain CBS 101466)</name>
    <name type="common">Phialophora europaea</name>
    <dbReference type="NCBI Taxonomy" id="1220924"/>
    <lineage>
        <taxon>Eukaryota</taxon>
        <taxon>Fungi</taxon>
        <taxon>Dikarya</taxon>
        <taxon>Ascomycota</taxon>
        <taxon>Pezizomycotina</taxon>
        <taxon>Eurotiomycetes</taxon>
        <taxon>Chaetothyriomycetidae</taxon>
        <taxon>Chaetothyriales</taxon>
        <taxon>Cyphellophoraceae</taxon>
        <taxon>Cyphellophora</taxon>
    </lineage>
</organism>
<evidence type="ECO:0000313" key="2">
    <source>
        <dbReference type="EMBL" id="ETN45763.1"/>
    </source>
</evidence>
<accession>W2SCK1</accession>
<name>W2SCK1_CYPE1</name>